<dbReference type="InterPro" id="IPR043756">
    <property type="entry name" value="DUF5702"/>
</dbReference>
<feature type="coiled-coil region" evidence="1">
    <location>
        <begin position="143"/>
        <end position="170"/>
    </location>
</feature>
<accession>A0A9D1P3H7</accession>
<organism evidence="2 3">
    <name type="scientific">Candidatus Scatomonas pullistercoris</name>
    <dbReference type="NCBI Taxonomy" id="2840920"/>
    <lineage>
        <taxon>Bacteria</taxon>
        <taxon>Bacillati</taxon>
        <taxon>Bacillota</taxon>
        <taxon>Clostridia</taxon>
        <taxon>Lachnospirales</taxon>
        <taxon>Lachnospiraceae</taxon>
        <taxon>Lachnospiraceae incertae sedis</taxon>
        <taxon>Candidatus Scatomonas</taxon>
    </lineage>
</organism>
<dbReference type="AlphaFoldDB" id="A0A9D1P3H7"/>
<name>A0A9D1P3H7_9FIRM</name>
<keyword evidence="1" id="KW-0175">Coiled coil</keyword>
<comment type="caution">
    <text evidence="2">The sequence shown here is derived from an EMBL/GenBank/DDBJ whole genome shotgun (WGS) entry which is preliminary data.</text>
</comment>
<evidence type="ECO:0000313" key="3">
    <source>
        <dbReference type="Proteomes" id="UP000824169"/>
    </source>
</evidence>
<protein>
    <submittedName>
        <fullName evidence="2">Uncharacterized protein</fullName>
    </submittedName>
</protein>
<gene>
    <name evidence="2" type="ORF">IAB71_08680</name>
</gene>
<dbReference type="Pfam" id="PF18960">
    <property type="entry name" value="DUF5702"/>
    <property type="match status" value="1"/>
</dbReference>
<dbReference type="EMBL" id="DVOO01000027">
    <property type="protein sequence ID" value="HIV25829.1"/>
    <property type="molecule type" value="Genomic_DNA"/>
</dbReference>
<reference evidence="2" key="2">
    <citation type="journal article" date="2021" name="PeerJ">
        <title>Extensive microbial diversity within the chicken gut microbiome revealed by metagenomics and culture.</title>
        <authorList>
            <person name="Gilroy R."/>
            <person name="Ravi A."/>
            <person name="Getino M."/>
            <person name="Pursley I."/>
            <person name="Horton D.L."/>
            <person name="Alikhan N.F."/>
            <person name="Baker D."/>
            <person name="Gharbi K."/>
            <person name="Hall N."/>
            <person name="Watson M."/>
            <person name="Adriaenssens E.M."/>
            <person name="Foster-Nyarko E."/>
            <person name="Jarju S."/>
            <person name="Secka A."/>
            <person name="Antonio M."/>
            <person name="Oren A."/>
            <person name="Chaudhuri R.R."/>
            <person name="La Ragione R."/>
            <person name="Hildebrand F."/>
            <person name="Pallen M.J."/>
        </authorList>
    </citation>
    <scope>NUCLEOTIDE SEQUENCE</scope>
    <source>
        <strain evidence="2">CHK188-20938</strain>
    </source>
</reference>
<evidence type="ECO:0000256" key="1">
    <source>
        <dbReference type="SAM" id="Coils"/>
    </source>
</evidence>
<sequence>MKRGSITLQLCLVLGIILSLVLYSIRSVRIAEGRVLISSAAEQGLYSLFAQYDRDLWEDYGLLFLDGGYSGRDLQLGALCREVEEAAGYIVDPGKESILAAEKGLSGLELTGCEPTGYLLATDNGGAAFQRQVSRVMKDTLGVRALETLKDQLTEQLDTAEQQAAYWESADPEGTMEEYEALKKQTEPEEAETAVLYRAPSVPVLTAESGEESPEPEDFENPIEIARSIRKLGLLSAAVPDVTKLSGFSLEQDALVSGRALQQGMGMVQNAEDGLVDKILLLEFLVENFPCYTSDEQGEGLKYQVEYALGGKDSDIENLKSVLTKLLLIREGSNFLFLMTDSEKGAQADQAALILSTVLLVPEMKDLIAVALKLCWAYGESIMDLKTLLSGGKIPLLKDKESWQLSLGSLGTLLLGGQGEGKSSEKGLDYRWYLRILLLAENSGSLADAAMDLTEYNIRVRRGRTGFSLDSCLDVLEIRLSGKVDGQEISLVRSYGYDMEE</sequence>
<proteinExistence type="predicted"/>
<evidence type="ECO:0000313" key="2">
    <source>
        <dbReference type="EMBL" id="HIV25829.1"/>
    </source>
</evidence>
<reference evidence="2" key="1">
    <citation type="submission" date="2020-10" db="EMBL/GenBank/DDBJ databases">
        <authorList>
            <person name="Gilroy R."/>
        </authorList>
    </citation>
    <scope>NUCLEOTIDE SEQUENCE</scope>
    <source>
        <strain evidence="2">CHK188-20938</strain>
    </source>
</reference>
<dbReference type="Proteomes" id="UP000824169">
    <property type="component" value="Unassembled WGS sequence"/>
</dbReference>